<dbReference type="GeneID" id="70683722"/>
<organism evidence="2 3">
    <name type="scientific">Natranaeroarchaeum sulfidigenes</name>
    <dbReference type="NCBI Taxonomy" id="2784880"/>
    <lineage>
        <taxon>Archaea</taxon>
        <taxon>Methanobacteriati</taxon>
        <taxon>Methanobacteriota</taxon>
        <taxon>Stenosarchaea group</taxon>
        <taxon>Halobacteria</taxon>
        <taxon>Halobacteriales</taxon>
        <taxon>Natronoarchaeaceae</taxon>
        <taxon>Natranaeroarchaeum</taxon>
    </lineage>
</organism>
<sequence>MDSDQIDGRAIALGSTVGGITVAAPLLLAGARLADPYTMLAVVSSVGIAAGGISGAVAGYTSSIGLKPMHEGMIAAMIGFCAGLSIWVAINSYQGVLHPADTALVHLFILALPVTMAFPFVLLAGAVLGERALFAK</sequence>
<dbReference type="KEGG" id="hara:AArcS_0337"/>
<dbReference type="AlphaFoldDB" id="A0A897MNQ8"/>
<keyword evidence="3" id="KW-1185">Reference proteome</keyword>
<protein>
    <submittedName>
        <fullName evidence="2">Uncharacterized protein</fullName>
    </submittedName>
</protein>
<accession>A0A897MNQ8</accession>
<feature type="transmembrane region" description="Helical" evidence="1">
    <location>
        <begin position="12"/>
        <end position="31"/>
    </location>
</feature>
<reference evidence="2" key="1">
    <citation type="submission" date="2020-11" db="EMBL/GenBank/DDBJ databases">
        <title>Carbohydrate-dependent, anaerobic sulfur respiration: A novel catabolism in halophilic archaea.</title>
        <authorList>
            <person name="Sorokin D.Y."/>
            <person name="Messina E."/>
            <person name="Smedile F."/>
            <person name="La Cono V."/>
            <person name="Hallsworth J.E."/>
            <person name="Yakimov M.M."/>
        </authorList>
    </citation>
    <scope>NUCLEOTIDE SEQUENCE</scope>
    <source>
        <strain evidence="2">AArc-S</strain>
    </source>
</reference>
<proteinExistence type="predicted"/>
<keyword evidence="1" id="KW-0812">Transmembrane</keyword>
<dbReference type="EMBL" id="CP064786">
    <property type="protein sequence ID" value="QSG01568.1"/>
    <property type="molecule type" value="Genomic_DNA"/>
</dbReference>
<feature type="transmembrane region" description="Helical" evidence="1">
    <location>
        <begin position="72"/>
        <end position="90"/>
    </location>
</feature>
<feature type="transmembrane region" description="Helical" evidence="1">
    <location>
        <begin position="102"/>
        <end position="128"/>
    </location>
</feature>
<dbReference type="Proteomes" id="UP000663586">
    <property type="component" value="Chromosome"/>
</dbReference>
<evidence type="ECO:0000313" key="3">
    <source>
        <dbReference type="Proteomes" id="UP000663586"/>
    </source>
</evidence>
<evidence type="ECO:0000313" key="2">
    <source>
        <dbReference type="EMBL" id="QSG01568.1"/>
    </source>
</evidence>
<feature type="transmembrane region" description="Helical" evidence="1">
    <location>
        <begin position="37"/>
        <end position="60"/>
    </location>
</feature>
<gene>
    <name evidence="2" type="ORF">AArcS_0337</name>
</gene>
<dbReference type="RefSeq" id="WP_238478688.1">
    <property type="nucleotide sequence ID" value="NZ_CP064786.1"/>
</dbReference>
<name>A0A897MNQ8_9EURY</name>
<keyword evidence="1" id="KW-1133">Transmembrane helix</keyword>
<evidence type="ECO:0000256" key="1">
    <source>
        <dbReference type="SAM" id="Phobius"/>
    </source>
</evidence>
<keyword evidence="1" id="KW-0472">Membrane</keyword>